<name>A0A1E7EMW0_9STRA</name>
<accession>A0A1E7EMW0</accession>
<dbReference type="EMBL" id="KV784387">
    <property type="protein sequence ID" value="OEU07235.1"/>
    <property type="molecule type" value="Genomic_DNA"/>
</dbReference>
<protein>
    <submittedName>
        <fullName evidence="1">Uncharacterized protein</fullName>
    </submittedName>
</protein>
<dbReference type="KEGG" id="fcy:FRACYDRAFT_264962"/>
<reference evidence="1 2" key="1">
    <citation type="submission" date="2016-09" db="EMBL/GenBank/DDBJ databases">
        <title>Extensive genetic diversity and differential bi-allelic expression allows diatom success in the polar Southern Ocean.</title>
        <authorList>
            <consortium name="DOE Joint Genome Institute"/>
            <person name="Mock T."/>
            <person name="Otillar R.P."/>
            <person name="Strauss J."/>
            <person name="Dupont C."/>
            <person name="Frickenhaus S."/>
            <person name="Maumus F."/>
            <person name="Mcmullan M."/>
            <person name="Sanges R."/>
            <person name="Schmutz J."/>
            <person name="Toseland A."/>
            <person name="Valas R."/>
            <person name="Veluchamy A."/>
            <person name="Ward B.J."/>
            <person name="Allen A."/>
            <person name="Barry K."/>
            <person name="Falciatore A."/>
            <person name="Ferrante M."/>
            <person name="Fortunato A.E."/>
            <person name="Gloeckner G."/>
            <person name="Gruber A."/>
            <person name="Hipkin R."/>
            <person name="Janech M."/>
            <person name="Kroth P."/>
            <person name="Leese F."/>
            <person name="Lindquist E."/>
            <person name="Lyon B.R."/>
            <person name="Martin J."/>
            <person name="Mayer C."/>
            <person name="Parker M."/>
            <person name="Quesneville H."/>
            <person name="Raymond J."/>
            <person name="Uhlig C."/>
            <person name="Valentin K.U."/>
            <person name="Worden A.Z."/>
            <person name="Armbrust E.V."/>
            <person name="Bowler C."/>
            <person name="Green B."/>
            <person name="Moulton V."/>
            <person name="Van Oosterhout C."/>
            <person name="Grigoriev I."/>
        </authorList>
    </citation>
    <scope>NUCLEOTIDE SEQUENCE [LARGE SCALE GENOMIC DNA]</scope>
    <source>
        <strain evidence="1 2">CCMP1102</strain>
    </source>
</reference>
<dbReference type="InParanoid" id="A0A1E7EMW0"/>
<organism evidence="1 2">
    <name type="scientific">Fragilariopsis cylindrus CCMP1102</name>
    <dbReference type="NCBI Taxonomy" id="635003"/>
    <lineage>
        <taxon>Eukaryota</taxon>
        <taxon>Sar</taxon>
        <taxon>Stramenopiles</taxon>
        <taxon>Ochrophyta</taxon>
        <taxon>Bacillariophyta</taxon>
        <taxon>Bacillariophyceae</taxon>
        <taxon>Bacillariophycidae</taxon>
        <taxon>Bacillariales</taxon>
        <taxon>Bacillariaceae</taxon>
        <taxon>Fragilariopsis</taxon>
    </lineage>
</organism>
<dbReference type="AlphaFoldDB" id="A0A1E7EMW0"/>
<proteinExistence type="predicted"/>
<evidence type="ECO:0000313" key="2">
    <source>
        <dbReference type="Proteomes" id="UP000095751"/>
    </source>
</evidence>
<sequence length="480" mass="49446">MKFYYYAILSITYLWGAVKAHRDASLRSMSSSSNTQFAPEAGEFSVVILGQENIAPGKFCNVNGGQFNEAGSDFNIAGNYAAIGGGATNAAGPIFSTISGGRENFISRDDVQECLTTSDPFFFASTISGGGSNGISTNFDSSVITGGTKNRMCSGGLSCGTSKGCTISGGEFNACVTEGGVATGGANNRVFDFAAVAFGGADNLVDDKGRLGTSVGGELNFINGFCSIGLGRGTGVNNSNSMVINLSVPPPDNDDSFETEFDTDGNGQFIVNAKSYTFQIGKNDDDLSIDADSNFIEAIPSLPPPFPATIIGGTGSFEGIEGTIDIATICGTSGVSFDETSIGPVSVAIEDETSIGPVSVAIEADRQFVGVKSRKFAVCDAGMGVSILECVAAAEIVDTNTKSFQFVPGSRDGRPCGCYLNYFNNNIVFNAPPGGVCSTGSTTVTGICKGSVQTKISTAKVGYIVQSIKVKSNMPLPVAP</sequence>
<keyword evidence="2" id="KW-1185">Reference proteome</keyword>
<gene>
    <name evidence="1" type="ORF">FRACYDRAFT_264962</name>
</gene>
<dbReference type="Proteomes" id="UP000095751">
    <property type="component" value="Unassembled WGS sequence"/>
</dbReference>
<evidence type="ECO:0000313" key="1">
    <source>
        <dbReference type="EMBL" id="OEU07235.1"/>
    </source>
</evidence>